<dbReference type="GO" id="GO:1901678">
    <property type="term" value="P:iron coordination entity transport"/>
    <property type="evidence" value="ECO:0007669"/>
    <property type="project" value="UniProtKB-ARBA"/>
</dbReference>
<dbReference type="AlphaFoldDB" id="A0A3S1ANZ8"/>
<evidence type="ECO:0000256" key="3">
    <source>
        <dbReference type="ARBA" id="ARBA00022448"/>
    </source>
</evidence>
<dbReference type="GO" id="GO:0030288">
    <property type="term" value="C:outer membrane-bounded periplasmic space"/>
    <property type="evidence" value="ECO:0007669"/>
    <property type="project" value="TreeGrafter"/>
</dbReference>
<dbReference type="Proteomes" id="UP000271624">
    <property type="component" value="Unassembled WGS sequence"/>
</dbReference>
<dbReference type="EMBL" id="RSCL01000005">
    <property type="protein sequence ID" value="RUT07370.1"/>
    <property type="molecule type" value="Genomic_DNA"/>
</dbReference>
<evidence type="ECO:0000313" key="7">
    <source>
        <dbReference type="EMBL" id="RUT07370.1"/>
    </source>
</evidence>
<comment type="subcellular location">
    <subcellularLocation>
        <location evidence="1">Cell envelope</location>
    </subcellularLocation>
</comment>
<protein>
    <submittedName>
        <fullName evidence="7">Putative siderophore-binding lipoprotein YfiY</fullName>
    </submittedName>
</protein>
<dbReference type="PANTHER" id="PTHR30532">
    <property type="entry name" value="IRON III DICITRATE-BINDING PERIPLASMIC PROTEIN"/>
    <property type="match status" value="1"/>
</dbReference>
<comment type="similarity">
    <text evidence="2">Belongs to the bacterial solute-binding protein 8 family.</text>
</comment>
<dbReference type="Pfam" id="PF01497">
    <property type="entry name" value="Peripla_BP_2"/>
    <property type="match status" value="1"/>
</dbReference>
<dbReference type="PROSITE" id="PS50983">
    <property type="entry name" value="FE_B12_PBP"/>
    <property type="match status" value="1"/>
</dbReference>
<dbReference type="SUPFAM" id="SSF53807">
    <property type="entry name" value="Helical backbone' metal receptor"/>
    <property type="match status" value="1"/>
</dbReference>
<dbReference type="PANTHER" id="PTHR30532:SF25">
    <property type="entry name" value="IRON(III) DICITRATE-BINDING PERIPLASMIC PROTEIN"/>
    <property type="match status" value="1"/>
</dbReference>
<dbReference type="InterPro" id="IPR002491">
    <property type="entry name" value="ABC_transptr_periplasmic_BD"/>
</dbReference>
<dbReference type="CDD" id="cd01146">
    <property type="entry name" value="FhuD"/>
    <property type="match status" value="1"/>
</dbReference>
<evidence type="ECO:0000256" key="2">
    <source>
        <dbReference type="ARBA" id="ARBA00008814"/>
    </source>
</evidence>
<evidence type="ECO:0000313" key="8">
    <source>
        <dbReference type="Proteomes" id="UP000271624"/>
    </source>
</evidence>
<evidence type="ECO:0000256" key="5">
    <source>
        <dbReference type="SAM" id="Coils"/>
    </source>
</evidence>
<keyword evidence="8" id="KW-1185">Reference proteome</keyword>
<dbReference type="Gene3D" id="3.40.50.1980">
    <property type="entry name" value="Nitrogenase molybdenum iron protein domain"/>
    <property type="match status" value="2"/>
</dbReference>
<evidence type="ECO:0000259" key="6">
    <source>
        <dbReference type="PROSITE" id="PS50983"/>
    </source>
</evidence>
<sequence>MIKHDLGEACIPNRPNRIIVSDEIMLDAILALGIKPIAVGKPDLVSSKTSILGTKLKELSTIGKQSQPNLEKIVKLNPDLIIGFLISQENYKLLSQIAPTVALEYNQSTWKDALRRIGEIVGEQEKAEILLNQYQQRLTKLRANLGNKLTKINVSISRFHGQVQSPEFRSKFSFPGSILDEIGISPPESQRQLIATPDQNLIQLSIEKLDLLDANFLFVAVDPGAKDLFEKYQKTHMWQSLNVVKNQRVYIVDSSYWIFGNIQSANAIVNDLFKYLIDTVNVQSKVD</sequence>
<keyword evidence="3" id="KW-0813">Transport</keyword>
<feature type="coiled-coil region" evidence="5">
    <location>
        <begin position="124"/>
        <end position="151"/>
    </location>
</feature>
<comment type="caution">
    <text evidence="7">The sequence shown here is derived from an EMBL/GenBank/DDBJ whole genome shotgun (WGS) entry which is preliminary data.</text>
</comment>
<evidence type="ECO:0000256" key="4">
    <source>
        <dbReference type="ARBA" id="ARBA00022729"/>
    </source>
</evidence>
<gene>
    <name evidence="7" type="primary">yfiY</name>
    <name evidence="7" type="ORF">DSM106972_026310</name>
</gene>
<reference evidence="7" key="2">
    <citation type="journal article" date="2019" name="Genome Biol. Evol.">
        <title>Day and night: Metabolic profiles and evolutionary relationships of six axenic non-marine cyanobacteria.</title>
        <authorList>
            <person name="Will S.E."/>
            <person name="Henke P."/>
            <person name="Boedeker C."/>
            <person name="Huang S."/>
            <person name="Brinkmann H."/>
            <person name="Rohde M."/>
            <person name="Jarek M."/>
            <person name="Friedl T."/>
            <person name="Seufert S."/>
            <person name="Schumacher M."/>
            <person name="Overmann J."/>
            <person name="Neumann-Schaal M."/>
            <person name="Petersen J."/>
        </authorList>
    </citation>
    <scope>NUCLEOTIDE SEQUENCE [LARGE SCALE GENOMIC DNA]</scope>
    <source>
        <strain evidence="7">PCC 7102</strain>
    </source>
</reference>
<keyword evidence="7" id="KW-0449">Lipoprotein</keyword>
<dbReference type="InterPro" id="IPR051313">
    <property type="entry name" value="Bact_iron-sidero_bind"/>
</dbReference>
<accession>A0A3S1ANZ8</accession>
<feature type="domain" description="Fe/B12 periplasmic-binding" evidence="6">
    <location>
        <begin position="17"/>
        <end position="280"/>
    </location>
</feature>
<reference evidence="7" key="1">
    <citation type="submission" date="2018-12" db="EMBL/GenBank/DDBJ databases">
        <authorList>
            <person name="Will S."/>
            <person name="Neumann-Schaal M."/>
            <person name="Henke P."/>
        </authorList>
    </citation>
    <scope>NUCLEOTIDE SEQUENCE</scope>
    <source>
        <strain evidence="7">PCC 7102</strain>
    </source>
</reference>
<evidence type="ECO:0000256" key="1">
    <source>
        <dbReference type="ARBA" id="ARBA00004196"/>
    </source>
</evidence>
<dbReference type="RefSeq" id="WP_233787179.1">
    <property type="nucleotide sequence ID" value="NZ_RSCL01000005.1"/>
</dbReference>
<keyword evidence="4" id="KW-0732">Signal</keyword>
<name>A0A3S1ANZ8_9CYAN</name>
<proteinExistence type="inferred from homology"/>
<organism evidence="7 8">
    <name type="scientific">Dulcicalothrix desertica PCC 7102</name>
    <dbReference type="NCBI Taxonomy" id="232991"/>
    <lineage>
        <taxon>Bacteria</taxon>
        <taxon>Bacillati</taxon>
        <taxon>Cyanobacteriota</taxon>
        <taxon>Cyanophyceae</taxon>
        <taxon>Nostocales</taxon>
        <taxon>Calotrichaceae</taxon>
        <taxon>Dulcicalothrix</taxon>
    </lineage>
</organism>
<keyword evidence="5" id="KW-0175">Coiled coil</keyword>